<reference evidence="1 2" key="1">
    <citation type="journal article" date="2021" name="Genome Biol.">
        <title>AFLAP: assembly-free linkage analysis pipeline using k-mers from genome sequencing data.</title>
        <authorList>
            <person name="Fletcher K."/>
            <person name="Zhang L."/>
            <person name="Gil J."/>
            <person name="Han R."/>
            <person name="Cavanaugh K."/>
            <person name="Michelmore R."/>
        </authorList>
    </citation>
    <scope>NUCLEOTIDE SEQUENCE [LARGE SCALE GENOMIC DNA]</scope>
    <source>
        <strain evidence="1 2">SF5</strain>
    </source>
</reference>
<proteinExistence type="predicted"/>
<dbReference type="EMBL" id="SHOA02000006">
    <property type="protein sequence ID" value="TDH66934.1"/>
    <property type="molecule type" value="Genomic_DNA"/>
</dbReference>
<dbReference type="Proteomes" id="UP000294530">
    <property type="component" value="Unassembled WGS sequence"/>
</dbReference>
<keyword evidence="2" id="KW-1185">Reference proteome</keyword>
<dbReference type="GeneID" id="94351035"/>
<evidence type="ECO:0000313" key="2">
    <source>
        <dbReference type="Proteomes" id="UP000294530"/>
    </source>
</evidence>
<dbReference type="RefSeq" id="XP_067816433.1">
    <property type="nucleotide sequence ID" value="XM_067965364.1"/>
</dbReference>
<name>A0A976FI77_BRELC</name>
<evidence type="ECO:0000313" key="1">
    <source>
        <dbReference type="EMBL" id="TDH66934.1"/>
    </source>
</evidence>
<gene>
    <name evidence="1" type="ORF">CCR75_007303</name>
</gene>
<dbReference type="KEGG" id="blac:94351035"/>
<dbReference type="AlphaFoldDB" id="A0A976FI77"/>
<dbReference type="OrthoDB" id="111653at2759"/>
<accession>A0A976FI77</accession>
<comment type="caution">
    <text evidence="1">The sequence shown here is derived from an EMBL/GenBank/DDBJ whole genome shotgun (WGS) entry which is preliminary data.</text>
</comment>
<protein>
    <submittedName>
        <fullName evidence="1">Uncharacterized protein</fullName>
    </submittedName>
</protein>
<sequence length="237" mass="27207">MLRTSVRHLRGGARSFSRQSHNWLSINSEYMSMRGLDIARRVLHGLPKFVRHDFGNPRIFLASSSDEVRSSMYVLSQFPMKTRVDLLEFVQGAEKAALIVLSKLYKQDMSANMFLEQLATPQPIETMLRKPSIFSSHGGHAVLEQLNVNTAAIESMEYTWEKCEDDVKSEWLTIRVQYHITEHVLQMPKDGIEDRRVINTEFAWTFEADVTKSEEMEWGIVAATPFVEKSAILPTIK</sequence>
<organism evidence="1 2">
    <name type="scientific">Bremia lactucae</name>
    <name type="common">Lettuce downy mildew</name>
    <dbReference type="NCBI Taxonomy" id="4779"/>
    <lineage>
        <taxon>Eukaryota</taxon>
        <taxon>Sar</taxon>
        <taxon>Stramenopiles</taxon>
        <taxon>Oomycota</taxon>
        <taxon>Peronosporomycetes</taxon>
        <taxon>Peronosporales</taxon>
        <taxon>Peronosporaceae</taxon>
        <taxon>Bremia</taxon>
    </lineage>
</organism>